<protein>
    <submittedName>
        <fullName evidence="1">Unannotated protein</fullName>
    </submittedName>
</protein>
<name>A0A6J7FX97_9ZZZZ</name>
<dbReference type="InterPro" id="IPR021458">
    <property type="entry name" value="Rv0495c"/>
</dbReference>
<accession>A0A6J7FX97</accession>
<dbReference type="AlphaFoldDB" id="A0A6J7FX97"/>
<gene>
    <name evidence="1" type="ORF">UFOPK3519_00796</name>
</gene>
<sequence>MTPRPSESSTQHLAVPAEVTPLHEAGIEVIADGGIEWHLDTSFLQSNWTCIWGRGCKGILDHPAEDLGQGCCSVGAELVDDEAATTAMLAGYLDAESFQFYEAARSGGVFSDDTKSNTRVIDGACIFLNRPDFPGGAGCALHLAAEVAEESALDWKPSVCWQLPVRVQWEMQETGVEIAHLRAWQRGDWGDDGDSMAWCCTEEPEAYVGDRQVIESLAEELEEILGTTVFVEIQRRMNSVEVHGEPL</sequence>
<reference evidence="1" key="1">
    <citation type="submission" date="2020-05" db="EMBL/GenBank/DDBJ databases">
        <authorList>
            <person name="Chiriac C."/>
            <person name="Salcher M."/>
            <person name="Ghai R."/>
            <person name="Kavagutti S V."/>
        </authorList>
    </citation>
    <scope>NUCLEOTIDE SEQUENCE</scope>
</reference>
<proteinExistence type="predicted"/>
<dbReference type="EMBL" id="CAFBMG010000049">
    <property type="protein sequence ID" value="CAB4900251.1"/>
    <property type="molecule type" value="Genomic_DNA"/>
</dbReference>
<evidence type="ECO:0000313" key="1">
    <source>
        <dbReference type="EMBL" id="CAB4900251.1"/>
    </source>
</evidence>
<organism evidence="1">
    <name type="scientific">freshwater metagenome</name>
    <dbReference type="NCBI Taxonomy" id="449393"/>
    <lineage>
        <taxon>unclassified sequences</taxon>
        <taxon>metagenomes</taxon>
        <taxon>ecological metagenomes</taxon>
    </lineage>
</organism>
<dbReference type="Pfam" id="PF11307">
    <property type="entry name" value="DUF3109"/>
    <property type="match status" value="1"/>
</dbReference>